<dbReference type="EnsemblPlants" id="TuG1812G0600002170.01.T01">
    <property type="protein sequence ID" value="TuG1812G0600002170.01.T01.cds353475"/>
    <property type="gene ID" value="TuG1812G0600002170.01"/>
</dbReference>
<evidence type="ECO:0000313" key="1">
    <source>
        <dbReference type="EnsemblPlants" id="TuG1812G0600002170.01.T01.cds353475"/>
    </source>
</evidence>
<evidence type="ECO:0000313" key="2">
    <source>
        <dbReference type="Proteomes" id="UP000015106"/>
    </source>
</evidence>
<reference evidence="1" key="2">
    <citation type="submission" date="2018-03" db="EMBL/GenBank/DDBJ databases">
        <title>The Triticum urartu genome reveals the dynamic nature of wheat genome evolution.</title>
        <authorList>
            <person name="Ling H."/>
            <person name="Ma B."/>
            <person name="Shi X."/>
            <person name="Liu H."/>
            <person name="Dong L."/>
            <person name="Sun H."/>
            <person name="Cao Y."/>
            <person name="Gao Q."/>
            <person name="Zheng S."/>
            <person name="Li Y."/>
            <person name="Yu Y."/>
            <person name="Du H."/>
            <person name="Qi M."/>
            <person name="Li Y."/>
            <person name="Yu H."/>
            <person name="Cui Y."/>
            <person name="Wang N."/>
            <person name="Chen C."/>
            <person name="Wu H."/>
            <person name="Zhao Y."/>
            <person name="Zhang J."/>
            <person name="Li Y."/>
            <person name="Zhou W."/>
            <person name="Zhang B."/>
            <person name="Hu W."/>
            <person name="Eijk M."/>
            <person name="Tang J."/>
            <person name="Witsenboer H."/>
            <person name="Zhao S."/>
            <person name="Li Z."/>
            <person name="Zhang A."/>
            <person name="Wang D."/>
            <person name="Liang C."/>
        </authorList>
    </citation>
    <scope>NUCLEOTIDE SEQUENCE [LARGE SCALE GENOMIC DNA]</scope>
    <source>
        <strain evidence="1">cv. G1812</strain>
    </source>
</reference>
<dbReference type="AlphaFoldDB" id="A0A8R7UUN4"/>
<reference evidence="2" key="1">
    <citation type="journal article" date="2013" name="Nature">
        <title>Draft genome of the wheat A-genome progenitor Triticum urartu.</title>
        <authorList>
            <person name="Ling H.Q."/>
            <person name="Zhao S."/>
            <person name="Liu D."/>
            <person name="Wang J."/>
            <person name="Sun H."/>
            <person name="Zhang C."/>
            <person name="Fan H."/>
            <person name="Li D."/>
            <person name="Dong L."/>
            <person name="Tao Y."/>
            <person name="Gao C."/>
            <person name="Wu H."/>
            <person name="Li Y."/>
            <person name="Cui Y."/>
            <person name="Guo X."/>
            <person name="Zheng S."/>
            <person name="Wang B."/>
            <person name="Yu K."/>
            <person name="Liang Q."/>
            <person name="Yang W."/>
            <person name="Lou X."/>
            <person name="Chen J."/>
            <person name="Feng M."/>
            <person name="Jian J."/>
            <person name="Zhang X."/>
            <person name="Luo G."/>
            <person name="Jiang Y."/>
            <person name="Liu J."/>
            <person name="Wang Z."/>
            <person name="Sha Y."/>
            <person name="Zhang B."/>
            <person name="Wu H."/>
            <person name="Tang D."/>
            <person name="Shen Q."/>
            <person name="Xue P."/>
            <person name="Zou S."/>
            <person name="Wang X."/>
            <person name="Liu X."/>
            <person name="Wang F."/>
            <person name="Yang Y."/>
            <person name="An X."/>
            <person name="Dong Z."/>
            <person name="Zhang K."/>
            <person name="Zhang X."/>
            <person name="Luo M.C."/>
            <person name="Dvorak J."/>
            <person name="Tong Y."/>
            <person name="Wang J."/>
            <person name="Yang H."/>
            <person name="Li Z."/>
            <person name="Wang D."/>
            <person name="Zhang A."/>
            <person name="Wang J."/>
        </authorList>
    </citation>
    <scope>NUCLEOTIDE SEQUENCE</scope>
    <source>
        <strain evidence="2">cv. G1812</strain>
    </source>
</reference>
<accession>A0A8R7UUN4</accession>
<name>A0A8R7UUN4_TRIUA</name>
<sequence length="52" mass="5923">MILLSKTPSGAPPVSRADLQNRRSCPKLKFSYKVVVPGSDRDWIYHHLPRCT</sequence>
<dbReference type="Proteomes" id="UP000015106">
    <property type="component" value="Chromosome 6"/>
</dbReference>
<dbReference type="Gramene" id="TuG1812G0600002170.01.T01">
    <property type="protein sequence ID" value="TuG1812G0600002170.01.T01.cds353475"/>
    <property type="gene ID" value="TuG1812G0600002170.01"/>
</dbReference>
<keyword evidence="2" id="KW-1185">Reference proteome</keyword>
<reference evidence="1" key="3">
    <citation type="submission" date="2022-06" db="UniProtKB">
        <authorList>
            <consortium name="EnsemblPlants"/>
        </authorList>
    </citation>
    <scope>IDENTIFICATION</scope>
</reference>
<organism evidence="1 2">
    <name type="scientific">Triticum urartu</name>
    <name type="common">Red wild einkorn</name>
    <name type="synonym">Crithodium urartu</name>
    <dbReference type="NCBI Taxonomy" id="4572"/>
    <lineage>
        <taxon>Eukaryota</taxon>
        <taxon>Viridiplantae</taxon>
        <taxon>Streptophyta</taxon>
        <taxon>Embryophyta</taxon>
        <taxon>Tracheophyta</taxon>
        <taxon>Spermatophyta</taxon>
        <taxon>Magnoliopsida</taxon>
        <taxon>Liliopsida</taxon>
        <taxon>Poales</taxon>
        <taxon>Poaceae</taxon>
        <taxon>BOP clade</taxon>
        <taxon>Pooideae</taxon>
        <taxon>Triticodae</taxon>
        <taxon>Triticeae</taxon>
        <taxon>Triticinae</taxon>
        <taxon>Triticum</taxon>
    </lineage>
</organism>
<protein>
    <submittedName>
        <fullName evidence="1">Uncharacterized protein</fullName>
    </submittedName>
</protein>
<proteinExistence type="predicted"/>